<accession>A0A3B0T687</accession>
<evidence type="ECO:0000313" key="1">
    <source>
        <dbReference type="EMBL" id="VAW11593.1"/>
    </source>
</evidence>
<feature type="non-terminal residue" evidence="1">
    <location>
        <position position="60"/>
    </location>
</feature>
<name>A0A3B0T687_9ZZZZ</name>
<sequence length="60" mass="6861">MNLVKVNGFYVIDDMTAQPNWPGGHQDNVDRLVGYLENTEDFVLTKMNWSTGLIIAVKKY</sequence>
<reference evidence="1" key="1">
    <citation type="submission" date="2018-06" db="EMBL/GenBank/DDBJ databases">
        <authorList>
            <person name="Zhirakovskaya E."/>
        </authorList>
    </citation>
    <scope>NUCLEOTIDE SEQUENCE</scope>
</reference>
<organism evidence="1">
    <name type="scientific">hydrothermal vent metagenome</name>
    <dbReference type="NCBI Taxonomy" id="652676"/>
    <lineage>
        <taxon>unclassified sequences</taxon>
        <taxon>metagenomes</taxon>
        <taxon>ecological metagenomes</taxon>
    </lineage>
</organism>
<dbReference type="AlphaFoldDB" id="A0A3B0T687"/>
<protein>
    <recommendedName>
        <fullName evidence="2">Methyltransferase</fullName>
    </recommendedName>
</protein>
<proteinExistence type="predicted"/>
<dbReference type="EMBL" id="UOEL01000066">
    <property type="protein sequence ID" value="VAW11593.1"/>
    <property type="molecule type" value="Genomic_DNA"/>
</dbReference>
<gene>
    <name evidence="1" type="ORF">MNBD_BACTEROID03-2622</name>
</gene>
<evidence type="ECO:0008006" key="2">
    <source>
        <dbReference type="Google" id="ProtNLM"/>
    </source>
</evidence>